<name>A0A1G7UP04_THETY</name>
<gene>
    <name evidence="1" type="ORF">SAMN04244560_02442</name>
</gene>
<organism evidence="1 2">
    <name type="scientific">Thermoanaerobacter thermohydrosulfuricus</name>
    <name type="common">Clostridium thermohydrosulfuricum</name>
    <dbReference type="NCBI Taxonomy" id="1516"/>
    <lineage>
        <taxon>Bacteria</taxon>
        <taxon>Bacillati</taxon>
        <taxon>Bacillota</taxon>
        <taxon>Clostridia</taxon>
        <taxon>Thermoanaerobacterales</taxon>
        <taxon>Thermoanaerobacteraceae</taxon>
        <taxon>Thermoanaerobacter</taxon>
    </lineage>
</organism>
<reference evidence="1 2" key="1">
    <citation type="submission" date="2016-10" db="EMBL/GenBank/DDBJ databases">
        <authorList>
            <person name="de Groot N.N."/>
        </authorList>
    </citation>
    <scope>NUCLEOTIDE SEQUENCE [LARGE SCALE GENOMIC DNA]</scope>
    <source>
        <strain evidence="1 2">DSM 569</strain>
    </source>
</reference>
<dbReference type="Proteomes" id="UP000183404">
    <property type="component" value="Unassembled WGS sequence"/>
</dbReference>
<protein>
    <submittedName>
        <fullName evidence="1">Uncharacterized protein</fullName>
    </submittedName>
</protein>
<evidence type="ECO:0000313" key="2">
    <source>
        <dbReference type="Proteomes" id="UP000183404"/>
    </source>
</evidence>
<accession>A0A1G7UP04</accession>
<dbReference type="EMBL" id="FNBS01000081">
    <property type="protein sequence ID" value="SDG49236.1"/>
    <property type="molecule type" value="Genomic_DNA"/>
</dbReference>
<dbReference type="AlphaFoldDB" id="A0A1G7UP04"/>
<proteinExistence type="predicted"/>
<sequence length="80" mass="9379">MVVSAMSLKEEAYKIIEEIPEEKMEKVLDILKSLKEIINDELDEFDIYLIEEAQKILSNEEEYIPFEDVLKEAGIDENEL</sequence>
<evidence type="ECO:0000313" key="1">
    <source>
        <dbReference type="EMBL" id="SDG49236.1"/>
    </source>
</evidence>